<proteinExistence type="inferred from homology"/>
<comment type="caution">
    <text evidence="5">The sequence shown here is derived from an EMBL/GenBank/DDBJ whole genome shotgun (WGS) entry which is preliminary data.</text>
</comment>
<reference evidence="5 6" key="1">
    <citation type="journal article" date="2016" name="Nat. Commun.">
        <title>Thousands of microbial genomes shed light on interconnected biogeochemical processes in an aquifer system.</title>
        <authorList>
            <person name="Anantharaman K."/>
            <person name="Brown C.T."/>
            <person name="Hug L.A."/>
            <person name="Sharon I."/>
            <person name="Castelle C.J."/>
            <person name="Probst A.J."/>
            <person name="Thomas B.C."/>
            <person name="Singh A."/>
            <person name="Wilkins M.J."/>
            <person name="Karaoz U."/>
            <person name="Brodie E.L."/>
            <person name="Williams K.H."/>
            <person name="Hubbard S.S."/>
            <person name="Banfield J.F."/>
        </authorList>
    </citation>
    <scope>NUCLEOTIDE SEQUENCE [LARGE SCALE GENOMIC DNA]</scope>
</reference>
<dbReference type="GO" id="GO:0019843">
    <property type="term" value="F:rRNA binding"/>
    <property type="evidence" value="ECO:0007669"/>
    <property type="project" value="InterPro"/>
</dbReference>
<dbReference type="GO" id="GO:0006412">
    <property type="term" value="P:translation"/>
    <property type="evidence" value="ECO:0007669"/>
    <property type="project" value="InterPro"/>
</dbReference>
<sequence>MVDATVAITSETSENEVLSRIYEVGYHIIPTIAEENLEKVVGGIRATIEKAGGSFIAEGAPTLTKLAYPMEAREGDRRISHDRGYFGWVKFEAPVAIAEMLEEMLKADASILRSIVFRTVREETRARMKAPTLREVKRTDTIRSSPRREEEVSAPISEVDLDKALQDITTD</sequence>
<dbReference type="Proteomes" id="UP000176914">
    <property type="component" value="Unassembled WGS sequence"/>
</dbReference>
<organism evidence="5 6">
    <name type="scientific">Candidatus Kaiserbacteria bacterium RIFCSPHIGHO2_02_FULL_55_25</name>
    <dbReference type="NCBI Taxonomy" id="1798498"/>
    <lineage>
        <taxon>Bacteria</taxon>
        <taxon>Candidatus Kaiseribacteriota</taxon>
    </lineage>
</organism>
<name>A0A1F6E5B8_9BACT</name>
<dbReference type="Pfam" id="PF01250">
    <property type="entry name" value="Ribosomal_S6"/>
    <property type="match status" value="1"/>
</dbReference>
<dbReference type="Gene3D" id="3.30.70.60">
    <property type="match status" value="1"/>
</dbReference>
<dbReference type="EMBL" id="MFLL01000027">
    <property type="protein sequence ID" value="OGG68821.1"/>
    <property type="molecule type" value="Genomic_DNA"/>
</dbReference>
<protein>
    <recommendedName>
        <fullName evidence="2">Small ribosomal subunit protein bS6</fullName>
    </recommendedName>
    <alternativeName>
        <fullName evidence="3">30S ribosomal protein S6</fullName>
    </alternativeName>
</protein>
<dbReference type="InterPro" id="IPR035980">
    <property type="entry name" value="Ribosomal_bS6_sf"/>
</dbReference>
<evidence type="ECO:0000256" key="2">
    <source>
        <dbReference type="ARBA" id="ARBA00035294"/>
    </source>
</evidence>
<dbReference type="AlphaFoldDB" id="A0A1F6E5B8"/>
<dbReference type="SUPFAM" id="SSF54995">
    <property type="entry name" value="Ribosomal protein S6"/>
    <property type="match status" value="1"/>
</dbReference>
<evidence type="ECO:0000256" key="4">
    <source>
        <dbReference type="SAM" id="MobiDB-lite"/>
    </source>
</evidence>
<dbReference type="InterPro" id="IPR000529">
    <property type="entry name" value="Ribosomal_bS6"/>
</dbReference>
<dbReference type="GO" id="GO:0003735">
    <property type="term" value="F:structural constituent of ribosome"/>
    <property type="evidence" value="ECO:0007669"/>
    <property type="project" value="InterPro"/>
</dbReference>
<feature type="compositionally biased region" description="Basic and acidic residues" evidence="4">
    <location>
        <begin position="131"/>
        <end position="151"/>
    </location>
</feature>
<comment type="similarity">
    <text evidence="1">Belongs to the bacterial ribosomal protein bS6 family.</text>
</comment>
<evidence type="ECO:0000313" key="5">
    <source>
        <dbReference type="EMBL" id="OGG68821.1"/>
    </source>
</evidence>
<accession>A0A1F6E5B8</accession>
<gene>
    <name evidence="5" type="ORF">A3C20_00420</name>
</gene>
<evidence type="ECO:0000256" key="3">
    <source>
        <dbReference type="ARBA" id="ARBA00035520"/>
    </source>
</evidence>
<evidence type="ECO:0000313" key="6">
    <source>
        <dbReference type="Proteomes" id="UP000176914"/>
    </source>
</evidence>
<feature type="region of interest" description="Disordered" evidence="4">
    <location>
        <begin position="131"/>
        <end position="158"/>
    </location>
</feature>
<dbReference type="InterPro" id="IPR014717">
    <property type="entry name" value="Transl_elong_EF1B/ribsomal_bS6"/>
</dbReference>
<evidence type="ECO:0000256" key="1">
    <source>
        <dbReference type="ARBA" id="ARBA00009512"/>
    </source>
</evidence>
<dbReference type="GO" id="GO:0005840">
    <property type="term" value="C:ribosome"/>
    <property type="evidence" value="ECO:0007669"/>
    <property type="project" value="InterPro"/>
</dbReference>